<evidence type="ECO:0000313" key="4">
    <source>
        <dbReference type="Proteomes" id="UP001286313"/>
    </source>
</evidence>
<dbReference type="InterPro" id="IPR000198">
    <property type="entry name" value="RhoGAP_dom"/>
</dbReference>
<dbReference type="PANTHER" id="PTHR46150">
    <property type="entry name" value="RHO GTPASE-ACTIVATING PROTEIN 100F"/>
    <property type="match status" value="1"/>
</dbReference>
<dbReference type="Pfam" id="PF00620">
    <property type="entry name" value="RhoGAP"/>
    <property type="match status" value="1"/>
</dbReference>
<sequence length="177" mass="19118">MQRLHLGPGTAGSATRQLGGGRLEAPSRRVRAALEEARGVPHPSPTRGRPALRLIDINPAEFLKYKVGVGNMGGVSEGVSGMRVEAFLRTPGVRKNSLFGVDLDTVSNRESGGGTVPLIIARCVMEVERRGLDIIGLYRLCGSATKKRLLRDAFERNPRLVDLSSDNVPISMLSLVY</sequence>
<accession>A0AAE1F3C4</accession>
<feature type="domain" description="Rho-GAP" evidence="2">
    <location>
        <begin position="101"/>
        <end position="177"/>
    </location>
</feature>
<dbReference type="GO" id="GO:0030030">
    <property type="term" value="P:cell projection organization"/>
    <property type="evidence" value="ECO:0007669"/>
    <property type="project" value="TreeGrafter"/>
</dbReference>
<dbReference type="GO" id="GO:0007165">
    <property type="term" value="P:signal transduction"/>
    <property type="evidence" value="ECO:0007669"/>
    <property type="project" value="InterPro"/>
</dbReference>
<dbReference type="PANTHER" id="PTHR46150:SF3">
    <property type="entry name" value="RHO GTPASE-ACTIVATING PROTEIN 100F"/>
    <property type="match status" value="1"/>
</dbReference>
<evidence type="ECO:0000313" key="3">
    <source>
        <dbReference type="EMBL" id="KAK3866503.1"/>
    </source>
</evidence>
<comment type="caution">
    <text evidence="3">The sequence shown here is derived from an EMBL/GenBank/DDBJ whole genome shotgun (WGS) entry which is preliminary data.</text>
</comment>
<organism evidence="3 4">
    <name type="scientific">Petrolisthes cinctipes</name>
    <name type="common">Flat porcelain crab</name>
    <dbReference type="NCBI Taxonomy" id="88211"/>
    <lineage>
        <taxon>Eukaryota</taxon>
        <taxon>Metazoa</taxon>
        <taxon>Ecdysozoa</taxon>
        <taxon>Arthropoda</taxon>
        <taxon>Crustacea</taxon>
        <taxon>Multicrustacea</taxon>
        <taxon>Malacostraca</taxon>
        <taxon>Eumalacostraca</taxon>
        <taxon>Eucarida</taxon>
        <taxon>Decapoda</taxon>
        <taxon>Pleocyemata</taxon>
        <taxon>Anomura</taxon>
        <taxon>Galatheoidea</taxon>
        <taxon>Porcellanidae</taxon>
        <taxon>Petrolisthes</taxon>
    </lineage>
</organism>
<gene>
    <name evidence="3" type="ORF">Pcinc_027965</name>
</gene>
<evidence type="ECO:0000256" key="1">
    <source>
        <dbReference type="SAM" id="MobiDB-lite"/>
    </source>
</evidence>
<name>A0AAE1F3C4_PETCI</name>
<dbReference type="GO" id="GO:0016477">
    <property type="term" value="P:cell migration"/>
    <property type="evidence" value="ECO:0007669"/>
    <property type="project" value="TreeGrafter"/>
</dbReference>
<dbReference type="GO" id="GO:0046578">
    <property type="term" value="P:regulation of Ras protein signal transduction"/>
    <property type="evidence" value="ECO:0007669"/>
    <property type="project" value="TreeGrafter"/>
</dbReference>
<protein>
    <recommendedName>
        <fullName evidence="2">Rho-GAP domain-containing protein</fullName>
    </recommendedName>
</protein>
<dbReference type="SUPFAM" id="SSF48350">
    <property type="entry name" value="GTPase activation domain, GAP"/>
    <property type="match status" value="1"/>
</dbReference>
<dbReference type="GO" id="GO:0005096">
    <property type="term" value="F:GTPase activator activity"/>
    <property type="evidence" value="ECO:0007669"/>
    <property type="project" value="TreeGrafter"/>
</dbReference>
<dbReference type="InterPro" id="IPR052118">
    <property type="entry name" value="Rho-GAP_regulator"/>
</dbReference>
<evidence type="ECO:0000259" key="2">
    <source>
        <dbReference type="PROSITE" id="PS50238"/>
    </source>
</evidence>
<dbReference type="Proteomes" id="UP001286313">
    <property type="component" value="Unassembled WGS sequence"/>
</dbReference>
<dbReference type="AlphaFoldDB" id="A0AAE1F3C4"/>
<proteinExistence type="predicted"/>
<dbReference type="PROSITE" id="PS50238">
    <property type="entry name" value="RHOGAP"/>
    <property type="match status" value="1"/>
</dbReference>
<keyword evidence="4" id="KW-1185">Reference proteome</keyword>
<dbReference type="GO" id="GO:0097060">
    <property type="term" value="C:synaptic membrane"/>
    <property type="evidence" value="ECO:0007669"/>
    <property type="project" value="TreeGrafter"/>
</dbReference>
<dbReference type="Gene3D" id="1.10.555.10">
    <property type="entry name" value="Rho GTPase activation protein"/>
    <property type="match status" value="1"/>
</dbReference>
<feature type="region of interest" description="Disordered" evidence="1">
    <location>
        <begin position="1"/>
        <end position="24"/>
    </location>
</feature>
<reference evidence="3" key="1">
    <citation type="submission" date="2023-10" db="EMBL/GenBank/DDBJ databases">
        <title>Genome assemblies of two species of porcelain crab, Petrolisthes cinctipes and Petrolisthes manimaculis (Anomura: Porcellanidae).</title>
        <authorList>
            <person name="Angst P."/>
        </authorList>
    </citation>
    <scope>NUCLEOTIDE SEQUENCE</scope>
    <source>
        <strain evidence="3">PB745_01</strain>
        <tissue evidence="3">Gill</tissue>
    </source>
</reference>
<dbReference type="EMBL" id="JAWQEG010003386">
    <property type="protein sequence ID" value="KAK3866503.1"/>
    <property type="molecule type" value="Genomic_DNA"/>
</dbReference>
<dbReference type="InterPro" id="IPR008936">
    <property type="entry name" value="Rho_GTPase_activation_prot"/>
</dbReference>